<dbReference type="RefSeq" id="WP_205291725.1">
    <property type="nucleotide sequence ID" value="NZ_CP074406.1"/>
</dbReference>
<protein>
    <recommendedName>
        <fullName evidence="3">Type IV toxin-antitoxin system AbiEi family antitoxin domain-containing protein</fullName>
    </recommendedName>
</protein>
<dbReference type="AlphaFoldDB" id="A0A939BWB9"/>
<dbReference type="EMBL" id="JAERTX010000008">
    <property type="protein sequence ID" value="MBM9460422.1"/>
    <property type="molecule type" value="Genomic_DNA"/>
</dbReference>
<evidence type="ECO:0008006" key="3">
    <source>
        <dbReference type="Google" id="ProtNLM"/>
    </source>
</evidence>
<evidence type="ECO:0000313" key="1">
    <source>
        <dbReference type="EMBL" id="MBM9460422.1"/>
    </source>
</evidence>
<proteinExistence type="predicted"/>
<evidence type="ECO:0000313" key="2">
    <source>
        <dbReference type="Proteomes" id="UP000663791"/>
    </source>
</evidence>
<sequence>MSDSPDRLAPLLAMQSGVVARHQLRALGLADHDIARMLRRRLLTRVHPGTHVDHTGPLSWDQRSWAAVLACWPAAVAGECARRAADLRHRDSADDGRPIEVVVDFARNLRAPPGVSVRRTRHLRRDVDWSMLPPRQRPEQWVLDLAAAAASELDAVAVVADAVGARRVRPEQLRSALAGRARIRRRGFLAALVEDVAAGTCSALEHGYLHRVERAHGLPAGARQFLVPGRSRAYRDVEYVGLGTIVELDGRMHHSGIPHRDRDMARDLEATQDDRLTVRLGWGQVYGGQCRTASAVGAILAARGWRGTLRRCPECPDGPVRP</sequence>
<keyword evidence="2" id="KW-1185">Reference proteome</keyword>
<accession>A0A939BWB9</accession>
<organism evidence="1 2">
    <name type="scientific">Nocardioides faecalis</name>
    <dbReference type="NCBI Taxonomy" id="2803858"/>
    <lineage>
        <taxon>Bacteria</taxon>
        <taxon>Bacillati</taxon>
        <taxon>Actinomycetota</taxon>
        <taxon>Actinomycetes</taxon>
        <taxon>Propionibacteriales</taxon>
        <taxon>Nocardioidaceae</taxon>
        <taxon>Nocardioides</taxon>
    </lineage>
</organism>
<gene>
    <name evidence="1" type="ORF">JK386_10950</name>
</gene>
<reference evidence="1" key="1">
    <citation type="submission" date="2021-01" db="EMBL/GenBank/DDBJ databases">
        <title>Novel species in genus Nocardioides.</title>
        <authorList>
            <person name="Zhang G."/>
        </authorList>
    </citation>
    <scope>NUCLEOTIDE SEQUENCE</scope>
    <source>
        <strain evidence="1">Zg-536</strain>
    </source>
</reference>
<dbReference type="Proteomes" id="UP000663791">
    <property type="component" value="Unassembled WGS sequence"/>
</dbReference>
<comment type="caution">
    <text evidence="1">The sequence shown here is derived from an EMBL/GenBank/DDBJ whole genome shotgun (WGS) entry which is preliminary data.</text>
</comment>
<name>A0A939BWB9_9ACTN</name>